<protein>
    <submittedName>
        <fullName evidence="11">Energy transducer TonB</fullName>
    </submittedName>
</protein>
<dbReference type="GO" id="GO:0055085">
    <property type="term" value="P:transmembrane transport"/>
    <property type="evidence" value="ECO:0007669"/>
    <property type="project" value="InterPro"/>
</dbReference>
<keyword evidence="6" id="KW-0812">Transmembrane</keyword>
<dbReference type="Pfam" id="PF03544">
    <property type="entry name" value="TonB_C"/>
    <property type="match status" value="1"/>
</dbReference>
<organism evidence="11 12">
    <name type="scientific">Eiseniibacteriota bacterium</name>
    <dbReference type="NCBI Taxonomy" id="2212470"/>
    <lineage>
        <taxon>Bacteria</taxon>
        <taxon>Candidatus Eiseniibacteriota</taxon>
    </lineage>
</organism>
<evidence type="ECO:0000256" key="2">
    <source>
        <dbReference type="ARBA" id="ARBA00006555"/>
    </source>
</evidence>
<evidence type="ECO:0000256" key="5">
    <source>
        <dbReference type="ARBA" id="ARBA00022519"/>
    </source>
</evidence>
<dbReference type="AlphaFoldDB" id="A0A956RRZ9"/>
<dbReference type="GO" id="GO:0098797">
    <property type="term" value="C:plasma membrane protein complex"/>
    <property type="evidence" value="ECO:0007669"/>
    <property type="project" value="TreeGrafter"/>
</dbReference>
<dbReference type="PANTHER" id="PTHR33446">
    <property type="entry name" value="PROTEIN TONB-RELATED"/>
    <property type="match status" value="1"/>
</dbReference>
<dbReference type="PROSITE" id="PS52015">
    <property type="entry name" value="TONB_CTD"/>
    <property type="match status" value="1"/>
</dbReference>
<dbReference type="NCBIfam" id="TIGR01352">
    <property type="entry name" value="tonB_Cterm"/>
    <property type="match status" value="1"/>
</dbReference>
<gene>
    <name evidence="11" type="ORF">KC729_16020</name>
</gene>
<dbReference type="Proteomes" id="UP000697710">
    <property type="component" value="Unassembled WGS sequence"/>
</dbReference>
<dbReference type="InterPro" id="IPR051045">
    <property type="entry name" value="TonB-dependent_transducer"/>
</dbReference>
<evidence type="ECO:0000256" key="4">
    <source>
        <dbReference type="ARBA" id="ARBA00022475"/>
    </source>
</evidence>
<dbReference type="InterPro" id="IPR037682">
    <property type="entry name" value="TonB_C"/>
</dbReference>
<keyword evidence="4" id="KW-1003">Cell membrane</keyword>
<reference evidence="11" key="2">
    <citation type="journal article" date="2021" name="Microbiome">
        <title>Successional dynamics and alternative stable states in a saline activated sludge microbial community over 9 years.</title>
        <authorList>
            <person name="Wang Y."/>
            <person name="Ye J."/>
            <person name="Ju F."/>
            <person name="Liu L."/>
            <person name="Boyd J.A."/>
            <person name="Deng Y."/>
            <person name="Parks D.H."/>
            <person name="Jiang X."/>
            <person name="Yin X."/>
            <person name="Woodcroft B.J."/>
            <person name="Tyson G.W."/>
            <person name="Hugenholtz P."/>
            <person name="Polz M.F."/>
            <person name="Zhang T."/>
        </authorList>
    </citation>
    <scope>NUCLEOTIDE SEQUENCE</scope>
    <source>
        <strain evidence="11">HKST-UBA01</strain>
    </source>
</reference>
<feature type="domain" description="TonB C-terminal" evidence="10">
    <location>
        <begin position="1"/>
        <end position="89"/>
    </location>
</feature>
<dbReference type="GO" id="GO:0015031">
    <property type="term" value="P:protein transport"/>
    <property type="evidence" value="ECO:0007669"/>
    <property type="project" value="UniProtKB-KW"/>
</dbReference>
<evidence type="ECO:0000259" key="10">
    <source>
        <dbReference type="PROSITE" id="PS52015"/>
    </source>
</evidence>
<dbReference type="Gene3D" id="3.30.1150.10">
    <property type="match status" value="1"/>
</dbReference>
<evidence type="ECO:0000313" key="12">
    <source>
        <dbReference type="Proteomes" id="UP000697710"/>
    </source>
</evidence>
<keyword evidence="9" id="KW-0472">Membrane</keyword>
<keyword evidence="7" id="KW-0653">Protein transport</keyword>
<evidence type="ECO:0000313" key="11">
    <source>
        <dbReference type="EMBL" id="MCA9729194.1"/>
    </source>
</evidence>
<dbReference type="InterPro" id="IPR006260">
    <property type="entry name" value="TonB/TolA_C"/>
</dbReference>
<evidence type="ECO:0000256" key="8">
    <source>
        <dbReference type="ARBA" id="ARBA00022989"/>
    </source>
</evidence>
<dbReference type="GO" id="GO:0031992">
    <property type="term" value="F:energy transducer activity"/>
    <property type="evidence" value="ECO:0007669"/>
    <property type="project" value="TreeGrafter"/>
</dbReference>
<evidence type="ECO:0000256" key="1">
    <source>
        <dbReference type="ARBA" id="ARBA00004383"/>
    </source>
</evidence>
<dbReference type="SUPFAM" id="SSF74653">
    <property type="entry name" value="TolA/TonB C-terminal domain"/>
    <property type="match status" value="1"/>
</dbReference>
<reference evidence="11" key="1">
    <citation type="submission" date="2020-04" db="EMBL/GenBank/DDBJ databases">
        <authorList>
            <person name="Zhang T."/>
        </authorList>
    </citation>
    <scope>NUCLEOTIDE SEQUENCE</scope>
    <source>
        <strain evidence="11">HKST-UBA01</strain>
    </source>
</reference>
<evidence type="ECO:0000256" key="3">
    <source>
        <dbReference type="ARBA" id="ARBA00022448"/>
    </source>
</evidence>
<evidence type="ECO:0000256" key="6">
    <source>
        <dbReference type="ARBA" id="ARBA00022692"/>
    </source>
</evidence>
<dbReference type="EMBL" id="JAGQHR010000604">
    <property type="protein sequence ID" value="MCA9729194.1"/>
    <property type="molecule type" value="Genomic_DNA"/>
</dbReference>
<name>A0A956RRZ9_UNCEI</name>
<keyword evidence="5" id="KW-0997">Cell inner membrane</keyword>
<feature type="non-terminal residue" evidence="11">
    <location>
        <position position="1"/>
    </location>
</feature>
<dbReference type="PANTHER" id="PTHR33446:SF2">
    <property type="entry name" value="PROTEIN TONB"/>
    <property type="match status" value="1"/>
</dbReference>
<comment type="caution">
    <text evidence="11">The sequence shown here is derived from an EMBL/GenBank/DDBJ whole genome shotgun (WGS) entry which is preliminary data.</text>
</comment>
<evidence type="ECO:0000256" key="7">
    <source>
        <dbReference type="ARBA" id="ARBA00022927"/>
    </source>
</evidence>
<keyword evidence="3" id="KW-0813">Transport</keyword>
<evidence type="ECO:0000256" key="9">
    <source>
        <dbReference type="ARBA" id="ARBA00023136"/>
    </source>
</evidence>
<keyword evidence="8" id="KW-1133">Transmembrane helix</keyword>
<sequence length="89" mass="9949">SAQFQPLRVVVPEYPELAFERDIQGLVRLEADVGISGKVLDVRVLESVDGGLALSASRALLLWEFQPFVVGGRPRPFRIVVPFRFRIEG</sequence>
<accession>A0A956RRZ9</accession>
<proteinExistence type="inferred from homology"/>
<comment type="similarity">
    <text evidence="2">Belongs to the TonB family.</text>
</comment>
<comment type="subcellular location">
    <subcellularLocation>
        <location evidence="1">Cell inner membrane</location>
        <topology evidence="1">Single-pass membrane protein</topology>
        <orientation evidence="1">Periplasmic side</orientation>
    </subcellularLocation>
</comment>